<comment type="caution">
    <text evidence="4">The sequence shown here is derived from an EMBL/GenBank/DDBJ whole genome shotgun (WGS) entry which is preliminary data.</text>
</comment>
<evidence type="ECO:0000256" key="1">
    <source>
        <dbReference type="ARBA" id="ARBA00004370"/>
    </source>
</evidence>
<dbReference type="GO" id="GO:0016020">
    <property type="term" value="C:membrane"/>
    <property type="evidence" value="ECO:0007669"/>
    <property type="project" value="UniProtKB-SubCell"/>
</dbReference>
<dbReference type="PANTHER" id="PTHR31415:SF146">
    <property type="entry name" value="NDR1-LIKE PROTEIN"/>
    <property type="match status" value="1"/>
</dbReference>
<comment type="subcellular location">
    <subcellularLocation>
        <location evidence="1">Membrane</location>
    </subcellularLocation>
</comment>
<keyword evidence="2 3" id="KW-0472">Membrane</keyword>
<feature type="transmembrane region" description="Helical" evidence="3">
    <location>
        <begin position="12"/>
        <end position="33"/>
    </location>
</feature>
<protein>
    <recommendedName>
        <fullName evidence="6">Protein NDR1-like</fullName>
    </recommendedName>
</protein>
<gene>
    <name evidence="4" type="ORF">Fmac_019155</name>
</gene>
<dbReference type="PANTHER" id="PTHR31415">
    <property type="entry name" value="OS05G0367900 PROTEIN"/>
    <property type="match status" value="1"/>
</dbReference>
<dbReference type="Proteomes" id="UP001603857">
    <property type="component" value="Unassembled WGS sequence"/>
</dbReference>
<keyword evidence="5" id="KW-1185">Reference proteome</keyword>
<dbReference type="InterPro" id="IPR044839">
    <property type="entry name" value="NDR1-like"/>
</dbReference>
<proteinExistence type="predicted"/>
<accession>A0ABD1M712</accession>
<reference evidence="4 5" key="1">
    <citation type="submission" date="2024-08" db="EMBL/GenBank/DDBJ databases">
        <title>Insights into the chromosomal genome structure of Flemingia macrophylla.</title>
        <authorList>
            <person name="Ding Y."/>
            <person name="Zhao Y."/>
            <person name="Bi W."/>
            <person name="Wu M."/>
            <person name="Zhao G."/>
            <person name="Gong Y."/>
            <person name="Li W."/>
            <person name="Zhang P."/>
        </authorList>
    </citation>
    <scope>NUCLEOTIDE SEQUENCE [LARGE SCALE GENOMIC DNA]</scope>
    <source>
        <strain evidence="4">DYQJB</strain>
        <tissue evidence="4">Leaf</tissue>
    </source>
</reference>
<sequence length="221" mass="24630">MAAATTSSDSCCTRCLSFLITIGLTALFLWLSLRVDEPRLYLDYIYVPSLNKTLNPNPNPQTHTNNTIFFTVKLANNNKDKGIQYDNVSLSFSHFTSLNATRALGNATVKSFYQGHQKNAFKKGYLNATGNLTTPVNGRVFYRVDFTTAVKYKILFWYTKRHRLWGGANVEIEASLGTKVNRKGIRLGGNSLAVIESGAPLIRRGYPALPCVAVFLILYAF</sequence>
<dbReference type="EMBL" id="JBGMDY010000006">
    <property type="protein sequence ID" value="KAL2331574.1"/>
    <property type="molecule type" value="Genomic_DNA"/>
</dbReference>
<evidence type="ECO:0000313" key="4">
    <source>
        <dbReference type="EMBL" id="KAL2331574.1"/>
    </source>
</evidence>
<organism evidence="4 5">
    <name type="scientific">Flemingia macrophylla</name>
    <dbReference type="NCBI Taxonomy" id="520843"/>
    <lineage>
        <taxon>Eukaryota</taxon>
        <taxon>Viridiplantae</taxon>
        <taxon>Streptophyta</taxon>
        <taxon>Embryophyta</taxon>
        <taxon>Tracheophyta</taxon>
        <taxon>Spermatophyta</taxon>
        <taxon>Magnoliopsida</taxon>
        <taxon>eudicotyledons</taxon>
        <taxon>Gunneridae</taxon>
        <taxon>Pentapetalae</taxon>
        <taxon>rosids</taxon>
        <taxon>fabids</taxon>
        <taxon>Fabales</taxon>
        <taxon>Fabaceae</taxon>
        <taxon>Papilionoideae</taxon>
        <taxon>50 kb inversion clade</taxon>
        <taxon>NPAAA clade</taxon>
        <taxon>indigoferoid/millettioid clade</taxon>
        <taxon>Phaseoleae</taxon>
        <taxon>Flemingia</taxon>
    </lineage>
</organism>
<evidence type="ECO:0000256" key="2">
    <source>
        <dbReference type="ARBA" id="ARBA00023136"/>
    </source>
</evidence>
<keyword evidence="3" id="KW-0812">Transmembrane</keyword>
<keyword evidence="3" id="KW-1133">Transmembrane helix</keyword>
<dbReference type="AlphaFoldDB" id="A0ABD1M712"/>
<evidence type="ECO:0000256" key="3">
    <source>
        <dbReference type="SAM" id="Phobius"/>
    </source>
</evidence>
<evidence type="ECO:0000313" key="5">
    <source>
        <dbReference type="Proteomes" id="UP001603857"/>
    </source>
</evidence>
<evidence type="ECO:0008006" key="6">
    <source>
        <dbReference type="Google" id="ProtNLM"/>
    </source>
</evidence>
<name>A0ABD1M712_9FABA</name>